<proteinExistence type="predicted"/>
<comment type="caution">
    <text evidence="1">The sequence shown here is derived from an EMBL/GenBank/DDBJ whole genome shotgun (WGS) entry which is preliminary data.</text>
</comment>
<name>M5BVH2_THACB</name>
<dbReference type="AlphaFoldDB" id="M5BVH2"/>
<dbReference type="HOGENOM" id="CLU_2656166_0_0_1"/>
<dbReference type="EMBL" id="CAOJ01006580">
    <property type="protein sequence ID" value="CCO30530.1"/>
    <property type="molecule type" value="Genomic_DNA"/>
</dbReference>
<protein>
    <submittedName>
        <fullName evidence="1">Uncharacterized protein</fullName>
    </submittedName>
</protein>
<organism evidence="1 2">
    <name type="scientific">Thanatephorus cucumeris (strain AG1-IB / isolate 7/3/14)</name>
    <name type="common">Lettuce bottom rot fungus</name>
    <name type="synonym">Rhizoctonia solani</name>
    <dbReference type="NCBI Taxonomy" id="1108050"/>
    <lineage>
        <taxon>Eukaryota</taxon>
        <taxon>Fungi</taxon>
        <taxon>Dikarya</taxon>
        <taxon>Basidiomycota</taxon>
        <taxon>Agaricomycotina</taxon>
        <taxon>Agaricomycetes</taxon>
        <taxon>Cantharellales</taxon>
        <taxon>Ceratobasidiaceae</taxon>
        <taxon>Rhizoctonia</taxon>
        <taxon>Rhizoctonia solani AG-1</taxon>
    </lineage>
</organism>
<dbReference type="Proteomes" id="UP000012065">
    <property type="component" value="Unassembled WGS sequence"/>
</dbReference>
<evidence type="ECO:0000313" key="2">
    <source>
        <dbReference type="Proteomes" id="UP000012065"/>
    </source>
</evidence>
<reference evidence="1 2" key="1">
    <citation type="journal article" date="2013" name="J. Biotechnol.">
        <title>Establishment and interpretation of the genome sequence of the phytopathogenic fungus Rhizoctonia solani AG1-IB isolate 7/3/14.</title>
        <authorList>
            <person name="Wibberg D.W."/>
            <person name="Jelonek L.J."/>
            <person name="Rupp O.R."/>
            <person name="Hennig M.H."/>
            <person name="Eikmeyer F.E."/>
            <person name="Goesmann A.G."/>
            <person name="Hartmann A.H."/>
            <person name="Borriss R.B."/>
            <person name="Grosch R.G."/>
            <person name="Puehler A.P."/>
            <person name="Schlueter A.S."/>
        </authorList>
    </citation>
    <scope>NUCLEOTIDE SEQUENCE [LARGE SCALE GENOMIC DNA]</scope>
    <source>
        <strain evidence="2">AG1-IB / isolate 7/3/14</strain>
    </source>
</reference>
<gene>
    <name evidence="1" type="ORF">BN14_04559</name>
</gene>
<evidence type="ECO:0000313" key="1">
    <source>
        <dbReference type="EMBL" id="CCO30530.1"/>
    </source>
</evidence>
<sequence>MPTGIEIAGLVIASTGISGSAAGSKLINYTKKGAAQKVYDDTYRQYEQVKAFREDEVINQFLTEKDRERLDVSIEE</sequence>
<accession>M5BVH2</accession>